<dbReference type="GO" id="GO:0004806">
    <property type="term" value="F:triacylglycerol lipase activity"/>
    <property type="evidence" value="ECO:0007669"/>
    <property type="project" value="TreeGrafter"/>
</dbReference>
<comment type="caution">
    <text evidence="5">The sequence shown here is derived from an EMBL/GenBank/DDBJ whole genome shotgun (WGS) entry which is preliminary data.</text>
</comment>
<name>A3GHL5_PICST</name>
<dbReference type="SUPFAM" id="SSF51735">
    <property type="entry name" value="NAD(P)-binding Rossmann-fold domains"/>
    <property type="match status" value="1"/>
</dbReference>
<dbReference type="GO" id="GO:0006654">
    <property type="term" value="P:phosphatidic acid biosynthetic process"/>
    <property type="evidence" value="ECO:0007669"/>
    <property type="project" value="TreeGrafter"/>
</dbReference>
<dbReference type="GO" id="GO:0005811">
    <property type="term" value="C:lipid droplet"/>
    <property type="evidence" value="ECO:0007669"/>
    <property type="project" value="TreeGrafter"/>
</dbReference>
<dbReference type="InterPro" id="IPR020904">
    <property type="entry name" value="Sc_DH/Rdtase_CS"/>
</dbReference>
<dbReference type="InterPro" id="IPR002347">
    <property type="entry name" value="SDR_fam"/>
</dbReference>
<keyword evidence="6" id="KW-1185">Reference proteome</keyword>
<dbReference type="KEGG" id="pic:PICST_53846"/>
<dbReference type="eggNOG" id="KOG1209">
    <property type="taxonomic scope" value="Eukaryota"/>
</dbReference>
<evidence type="ECO:0000256" key="4">
    <source>
        <dbReference type="RuleBase" id="RU000363"/>
    </source>
</evidence>
<dbReference type="Pfam" id="PF00106">
    <property type="entry name" value="adh_short"/>
    <property type="match status" value="1"/>
</dbReference>
<organism evidence="5 6">
    <name type="scientific">Scheffersomyces stipitis (strain ATCC 58785 / CBS 6054 / NBRC 10063 / NRRL Y-11545)</name>
    <name type="common">Yeast</name>
    <name type="synonym">Pichia stipitis</name>
    <dbReference type="NCBI Taxonomy" id="322104"/>
    <lineage>
        <taxon>Eukaryota</taxon>
        <taxon>Fungi</taxon>
        <taxon>Dikarya</taxon>
        <taxon>Ascomycota</taxon>
        <taxon>Saccharomycotina</taxon>
        <taxon>Pichiomycetes</taxon>
        <taxon>Debaryomycetaceae</taxon>
        <taxon>Scheffersomyces</taxon>
    </lineage>
</organism>
<dbReference type="OrthoDB" id="2102561at2759"/>
<dbReference type="OMA" id="IWFLNAV"/>
<dbReference type="GO" id="GO:0050255">
    <property type="term" value="F:ribitol 2-dehydrogenase (NAD+) activity"/>
    <property type="evidence" value="ECO:0007669"/>
    <property type="project" value="UniProtKB-EC"/>
</dbReference>
<dbReference type="Proteomes" id="UP000002258">
    <property type="component" value="Chromosome 1"/>
</dbReference>
<evidence type="ECO:0000313" key="5">
    <source>
        <dbReference type="EMBL" id="EAZ62841.2"/>
    </source>
</evidence>
<dbReference type="PRINTS" id="PR00080">
    <property type="entry name" value="SDRFAMILY"/>
</dbReference>
<comment type="similarity">
    <text evidence="1 4">Belongs to the short-chain dehydrogenases/reductases (SDR) family.</text>
</comment>
<protein>
    <submittedName>
        <fullName evidence="5">1-Acyl dihydroxyacetone phosphate reductase ribitol 2-dehydrogenase</fullName>
        <ecNumber evidence="5">1.1.1.56</ecNumber>
    </submittedName>
</protein>
<sequence length="291" mass="32065">MSQKYALITGASSGIGYSVARILAQRGYKVLGCAPEKDLSGMDSLKEYGVVPFALDITNIDQIKKAVEFVRAETGGRLDILYNNAGISIGGPATEIPDDDLVRLFNVNVFGHIYMTKYFIGFVIAAKGRVVFTSSVAARVPLSWIGAYCASKAAIDSYAQALRVEMKPFGVRVHSVITGGVNTAICDVNFPKSFEGSRYDVPGLYDSLKASSTMSRDVCIQPDEYAKQVIRDITGWRDPGFNLYHGARAYTLHILGRFFPVWLVEWGIAFHFKQLKPLREVARRAKKTNTA</sequence>
<dbReference type="GeneID" id="4851764"/>
<evidence type="ECO:0000256" key="3">
    <source>
        <dbReference type="ARBA" id="ARBA00023002"/>
    </source>
</evidence>
<evidence type="ECO:0000256" key="1">
    <source>
        <dbReference type="ARBA" id="ARBA00006484"/>
    </source>
</evidence>
<evidence type="ECO:0000313" key="6">
    <source>
        <dbReference type="Proteomes" id="UP000002258"/>
    </source>
</evidence>
<dbReference type="CDD" id="cd05374">
    <property type="entry name" value="17beta-HSD-like_SDR_c"/>
    <property type="match status" value="1"/>
</dbReference>
<evidence type="ECO:0000256" key="2">
    <source>
        <dbReference type="ARBA" id="ARBA00022857"/>
    </source>
</evidence>
<dbReference type="GO" id="GO:0005783">
    <property type="term" value="C:endoplasmic reticulum"/>
    <property type="evidence" value="ECO:0007669"/>
    <property type="project" value="TreeGrafter"/>
</dbReference>
<dbReference type="STRING" id="322104.A3GHL5"/>
<dbReference type="InterPro" id="IPR036291">
    <property type="entry name" value="NAD(P)-bd_dom_sf"/>
</dbReference>
<reference evidence="5 6" key="1">
    <citation type="journal article" date="2007" name="Nat. Biotechnol.">
        <title>Genome sequence of the lignocellulose-bioconverting and xylose-fermenting yeast Pichia stipitis.</title>
        <authorList>
            <person name="Jeffries T.W."/>
            <person name="Grigoriev I.V."/>
            <person name="Grimwood J."/>
            <person name="Laplaza J.M."/>
            <person name="Aerts A."/>
            <person name="Salamov A."/>
            <person name="Schmutz J."/>
            <person name="Lindquist E."/>
            <person name="Dehal P."/>
            <person name="Shapiro H."/>
            <person name="Jin Y.S."/>
            <person name="Passoth V."/>
            <person name="Richardson P.M."/>
        </authorList>
    </citation>
    <scope>NUCLEOTIDE SEQUENCE [LARGE SCALE GENOMIC DNA]</scope>
    <source>
        <strain evidence="6">ATCC 58785 / CBS 6054 / NBRC 10063 / NRRL Y-11545</strain>
    </source>
</reference>
<dbReference type="AlphaFoldDB" id="A3GHL5"/>
<accession>A3GHL5</accession>
<dbReference type="HOGENOM" id="CLU_010194_2_9_1"/>
<gene>
    <name evidence="5" type="primary">AYR3</name>
    <name evidence="5" type="ORF">PICST_53846</name>
</gene>
<dbReference type="PROSITE" id="PS00061">
    <property type="entry name" value="ADH_SHORT"/>
    <property type="match status" value="1"/>
</dbReference>
<dbReference type="RefSeq" id="XP_001386864.2">
    <property type="nucleotide sequence ID" value="XM_001386827.1"/>
</dbReference>
<proteinExistence type="inferred from homology"/>
<dbReference type="Gene3D" id="3.40.50.720">
    <property type="entry name" value="NAD(P)-binding Rossmann-like Domain"/>
    <property type="match status" value="1"/>
</dbReference>
<dbReference type="EMBL" id="AAVQ01000002">
    <property type="protein sequence ID" value="EAZ62841.2"/>
    <property type="molecule type" value="Genomic_DNA"/>
</dbReference>
<dbReference type="GO" id="GO:0019433">
    <property type="term" value="P:triglyceride catabolic process"/>
    <property type="evidence" value="ECO:0007669"/>
    <property type="project" value="TreeGrafter"/>
</dbReference>
<dbReference type="GO" id="GO:0000140">
    <property type="term" value="F:acylglycerone-phosphate reductase (NADP+) activity"/>
    <property type="evidence" value="ECO:0007669"/>
    <property type="project" value="TreeGrafter"/>
</dbReference>
<dbReference type="PRINTS" id="PR00081">
    <property type="entry name" value="GDHRDH"/>
</dbReference>
<dbReference type="InParanoid" id="A3GHL5"/>
<dbReference type="PANTHER" id="PTHR44169">
    <property type="entry name" value="NADPH-DEPENDENT 1-ACYLDIHYDROXYACETONE PHOSPHATE REDUCTASE"/>
    <property type="match status" value="1"/>
</dbReference>
<keyword evidence="2" id="KW-0521">NADP</keyword>
<dbReference type="PANTHER" id="PTHR44169:SF6">
    <property type="entry name" value="NADPH-DEPENDENT 1-ACYLDIHYDROXYACETONE PHOSPHATE REDUCTASE"/>
    <property type="match status" value="1"/>
</dbReference>
<dbReference type="EC" id="1.1.1.56" evidence="5"/>
<keyword evidence="3 5" id="KW-0560">Oxidoreductase</keyword>